<dbReference type="GO" id="GO:0016740">
    <property type="term" value="F:transferase activity"/>
    <property type="evidence" value="ECO:0007669"/>
    <property type="project" value="UniProtKB-KW"/>
</dbReference>
<dbReference type="InParanoid" id="F7PVW3"/>
<reference evidence="2 3" key="1">
    <citation type="journal article" date="2011" name="J. Bacteriol.">
        <title>Genome sequence of Haloplasma contractile, an unusual contractile bacterium from a deep-sea anoxic brine lake.</title>
        <authorList>
            <person name="Antunes A."/>
            <person name="Alam I."/>
            <person name="El Dorry H."/>
            <person name="Siam R."/>
            <person name="Robertson A."/>
            <person name="Bajic V.B."/>
            <person name="Stingl U."/>
        </authorList>
    </citation>
    <scope>NUCLEOTIDE SEQUENCE [LARGE SCALE GENOMIC DNA]</scope>
    <source>
        <strain evidence="2 3">SSD-17B</strain>
    </source>
</reference>
<organism evidence="2 3">
    <name type="scientific">Haloplasma contractile SSD-17B</name>
    <dbReference type="NCBI Taxonomy" id="1033810"/>
    <lineage>
        <taxon>Bacteria</taxon>
        <taxon>Bacillati</taxon>
        <taxon>Mycoplasmatota</taxon>
        <taxon>Mollicutes</taxon>
        <taxon>Haloplasmatales</taxon>
        <taxon>Haloplasmataceae</taxon>
        <taxon>Haloplasma</taxon>
    </lineage>
</organism>
<dbReference type="EC" id="2.7.8.13" evidence="2"/>
<dbReference type="PANTHER" id="PTHR43821">
    <property type="entry name" value="NAD(P)H NITROREDUCTASE YDJA-RELATED"/>
    <property type="match status" value="1"/>
</dbReference>
<dbReference type="SUPFAM" id="SSF55469">
    <property type="entry name" value="FMN-dependent nitroreductase-like"/>
    <property type="match status" value="1"/>
</dbReference>
<dbReference type="GO" id="GO:0016491">
    <property type="term" value="F:oxidoreductase activity"/>
    <property type="evidence" value="ECO:0007669"/>
    <property type="project" value="InterPro"/>
</dbReference>
<reference evidence="2 3" key="2">
    <citation type="journal article" date="2013" name="PLoS ONE">
        <title>INDIGO - INtegrated Data Warehouse of MIcrobial GenOmes with Examples from the Red Sea Extremophiles.</title>
        <authorList>
            <person name="Alam I."/>
            <person name="Antunes A."/>
            <person name="Kamau A.A."/>
            <person name="Ba Alawi W."/>
            <person name="Kalkatawi M."/>
            <person name="Stingl U."/>
            <person name="Bajic V.B."/>
        </authorList>
    </citation>
    <scope>NUCLEOTIDE SEQUENCE [LARGE SCALE GENOMIC DNA]</scope>
    <source>
        <strain evidence="2 3">SSD-17B</strain>
    </source>
</reference>
<dbReference type="EMBL" id="AFNU02000003">
    <property type="protein sequence ID" value="ERJ12714.1"/>
    <property type="molecule type" value="Genomic_DNA"/>
</dbReference>
<keyword evidence="2" id="KW-0808">Transferase</keyword>
<dbReference type="FunCoup" id="F7PVW3">
    <property type="interactions" value="46"/>
</dbReference>
<protein>
    <submittedName>
        <fullName evidence="2">NADH nitroreductase YfhC protein</fullName>
        <ecNumber evidence="2">2.7.8.13</ecNumber>
    </submittedName>
</protein>
<feature type="domain" description="Nitroreductase" evidence="1">
    <location>
        <begin position="7"/>
        <end position="160"/>
    </location>
</feature>
<evidence type="ECO:0000313" key="2">
    <source>
        <dbReference type="EMBL" id="ERJ12714.1"/>
    </source>
</evidence>
<dbReference type="RefSeq" id="WP_008825876.1">
    <property type="nucleotide sequence ID" value="NZ_AFNU02000003.1"/>
</dbReference>
<dbReference type="InterPro" id="IPR029479">
    <property type="entry name" value="Nitroreductase"/>
</dbReference>
<evidence type="ECO:0000313" key="3">
    <source>
        <dbReference type="Proteomes" id="UP000005707"/>
    </source>
</evidence>
<evidence type="ECO:0000259" key="1">
    <source>
        <dbReference type="Pfam" id="PF00881"/>
    </source>
</evidence>
<dbReference type="Pfam" id="PF00881">
    <property type="entry name" value="Nitroreductase"/>
    <property type="match status" value="1"/>
</dbReference>
<dbReference type="eggNOG" id="COG0778">
    <property type="taxonomic scope" value="Bacteria"/>
</dbReference>
<name>F7PVW3_9MOLU</name>
<dbReference type="STRING" id="1033810.HLPCO_001054"/>
<accession>F7PVW3</accession>
<dbReference type="PANTHER" id="PTHR43821:SF1">
    <property type="entry name" value="NAD(P)H NITROREDUCTASE YDJA-RELATED"/>
    <property type="match status" value="1"/>
</dbReference>
<dbReference type="OrthoDB" id="9809288at2"/>
<dbReference type="Proteomes" id="UP000005707">
    <property type="component" value="Unassembled WGS sequence"/>
</dbReference>
<gene>
    <name evidence="2" type="primary">yfhC</name>
    <name evidence="2" type="ORF">HLPCO_001054</name>
</gene>
<dbReference type="InterPro" id="IPR052530">
    <property type="entry name" value="NAD(P)H_nitroreductase"/>
</dbReference>
<comment type="caution">
    <text evidence="2">The sequence shown here is derived from an EMBL/GenBank/DDBJ whole genome shotgun (WGS) entry which is preliminary data.</text>
</comment>
<dbReference type="Gene3D" id="3.40.109.10">
    <property type="entry name" value="NADH Oxidase"/>
    <property type="match status" value="1"/>
</dbReference>
<dbReference type="AlphaFoldDB" id="F7PVW3"/>
<dbReference type="InterPro" id="IPR000415">
    <property type="entry name" value="Nitroreductase-like"/>
</dbReference>
<keyword evidence="3" id="KW-1185">Reference proteome</keyword>
<sequence length="186" mass="21858">MKLRDAILNRRSIRQYNDKEINREEIIEILNDAVYAPTHHFRQTWRFIYIEGEEKDKVLANMDKIYEGLDPIEWKLEYRKQTIAEAKAILVVVNEKDHPDPIWKLEEYGAASALIQNFQLLAYERGIGVCWRSHFFLGNQGKFLGIKDNEMNAGVLTLGYFDEVPKAIERVKAEDKFTVFKFDEIS</sequence>
<proteinExistence type="predicted"/>